<dbReference type="RefSeq" id="WP_278488688.1">
    <property type="nucleotide sequence ID" value="NZ_JABZTM010000002.1"/>
</dbReference>
<protein>
    <submittedName>
        <fullName evidence="1">Uncharacterized protein</fullName>
    </submittedName>
</protein>
<dbReference type="AlphaFoldDB" id="A0A9D6A8Y0"/>
<accession>A0A9D6A8Y0</accession>
<evidence type="ECO:0000313" key="2">
    <source>
        <dbReference type="Proteomes" id="UP000787419"/>
    </source>
</evidence>
<organism evidence="1 2">
    <name type="scientific">Prevotella nigrescens</name>
    <dbReference type="NCBI Taxonomy" id="28133"/>
    <lineage>
        <taxon>Bacteria</taxon>
        <taxon>Pseudomonadati</taxon>
        <taxon>Bacteroidota</taxon>
        <taxon>Bacteroidia</taxon>
        <taxon>Bacteroidales</taxon>
        <taxon>Prevotellaceae</taxon>
        <taxon>Prevotella</taxon>
    </lineage>
</organism>
<name>A0A9D6A8Y0_9BACT</name>
<reference evidence="1" key="1">
    <citation type="submission" date="2020-04" db="EMBL/GenBank/DDBJ databases">
        <title>Deep metagenomics examines the oral microbiome during advanced dental caries in children, revealing novel taxa and co-occurrences with host molecules.</title>
        <authorList>
            <person name="Baker J.L."/>
            <person name="Morton J.T."/>
            <person name="Dinis M."/>
            <person name="Alvarez R."/>
            <person name="Tran N.C."/>
            <person name="Knight R."/>
            <person name="Edlund A."/>
        </authorList>
    </citation>
    <scope>NUCLEOTIDE SEQUENCE</scope>
    <source>
        <strain evidence="1">JCVI_32_bin.50</strain>
    </source>
</reference>
<dbReference type="Proteomes" id="UP000787419">
    <property type="component" value="Unassembled WGS sequence"/>
</dbReference>
<sequence>MERSICCPLISINHLNDFMFIALTAGVRSEVAEVFAARLHARAMLQAFAKIADDFLNNDNRMTI</sequence>
<dbReference type="EMBL" id="JABZTM010000002">
    <property type="protein sequence ID" value="MBF1445851.1"/>
    <property type="molecule type" value="Genomic_DNA"/>
</dbReference>
<comment type="caution">
    <text evidence="1">The sequence shown here is derived from an EMBL/GenBank/DDBJ whole genome shotgun (WGS) entry which is preliminary data.</text>
</comment>
<evidence type="ECO:0000313" key="1">
    <source>
        <dbReference type="EMBL" id="MBF1445851.1"/>
    </source>
</evidence>
<gene>
    <name evidence="1" type="ORF">HXN55_00470</name>
</gene>
<proteinExistence type="predicted"/>